<name>A0A2H3DUE2_ARMGA</name>
<evidence type="ECO:0000313" key="1">
    <source>
        <dbReference type="EMBL" id="PBK94428.1"/>
    </source>
</evidence>
<proteinExistence type="predicted"/>
<protein>
    <submittedName>
        <fullName evidence="1">Uncharacterized protein</fullName>
    </submittedName>
</protein>
<dbReference type="Proteomes" id="UP000217790">
    <property type="component" value="Unassembled WGS sequence"/>
</dbReference>
<dbReference type="EMBL" id="KZ293654">
    <property type="protein sequence ID" value="PBK94428.1"/>
    <property type="molecule type" value="Genomic_DNA"/>
</dbReference>
<organism evidence="1 2">
    <name type="scientific">Armillaria gallica</name>
    <name type="common">Bulbous honey fungus</name>
    <name type="synonym">Armillaria bulbosa</name>
    <dbReference type="NCBI Taxonomy" id="47427"/>
    <lineage>
        <taxon>Eukaryota</taxon>
        <taxon>Fungi</taxon>
        <taxon>Dikarya</taxon>
        <taxon>Basidiomycota</taxon>
        <taxon>Agaricomycotina</taxon>
        <taxon>Agaricomycetes</taxon>
        <taxon>Agaricomycetidae</taxon>
        <taxon>Agaricales</taxon>
        <taxon>Marasmiineae</taxon>
        <taxon>Physalacriaceae</taxon>
        <taxon>Armillaria</taxon>
    </lineage>
</organism>
<sequence>MTGRWEQSSGAQNSYSHAEAVLNERATSCTLTVTRYLLFLAFPIFHTMLSSRFAITHTKWYDRSEDRASVRHGQTVPRSSDLRSTVSVLISSSQLILALRRTDKKTCT</sequence>
<gene>
    <name evidence="1" type="ORF">ARMGADRAFT_91692</name>
</gene>
<reference evidence="2" key="1">
    <citation type="journal article" date="2017" name="Nat. Ecol. Evol.">
        <title>Genome expansion and lineage-specific genetic innovations in the forest pathogenic fungi Armillaria.</title>
        <authorList>
            <person name="Sipos G."/>
            <person name="Prasanna A.N."/>
            <person name="Walter M.C."/>
            <person name="O'Connor E."/>
            <person name="Balint B."/>
            <person name="Krizsan K."/>
            <person name="Kiss B."/>
            <person name="Hess J."/>
            <person name="Varga T."/>
            <person name="Slot J."/>
            <person name="Riley R."/>
            <person name="Boka B."/>
            <person name="Rigling D."/>
            <person name="Barry K."/>
            <person name="Lee J."/>
            <person name="Mihaltcheva S."/>
            <person name="LaButti K."/>
            <person name="Lipzen A."/>
            <person name="Waldron R."/>
            <person name="Moloney N.M."/>
            <person name="Sperisen C."/>
            <person name="Kredics L."/>
            <person name="Vagvoelgyi C."/>
            <person name="Patrignani A."/>
            <person name="Fitzpatrick D."/>
            <person name="Nagy I."/>
            <person name="Doyle S."/>
            <person name="Anderson J.B."/>
            <person name="Grigoriev I.V."/>
            <person name="Gueldener U."/>
            <person name="Muensterkoetter M."/>
            <person name="Nagy L.G."/>
        </authorList>
    </citation>
    <scope>NUCLEOTIDE SEQUENCE [LARGE SCALE GENOMIC DNA]</scope>
    <source>
        <strain evidence="2">Ar21-2</strain>
    </source>
</reference>
<evidence type="ECO:0000313" key="2">
    <source>
        <dbReference type="Proteomes" id="UP000217790"/>
    </source>
</evidence>
<dbReference type="AlphaFoldDB" id="A0A2H3DUE2"/>
<keyword evidence="2" id="KW-1185">Reference proteome</keyword>
<accession>A0A2H3DUE2</accession>
<dbReference type="InParanoid" id="A0A2H3DUE2"/>